<accession>B0DLS9</accession>
<dbReference type="AlphaFoldDB" id="B0DLS9"/>
<dbReference type="KEGG" id="lbc:LACBIDRAFT_330585"/>
<gene>
    <name evidence="1" type="ORF">LACBIDRAFT_330585</name>
</gene>
<dbReference type="InParanoid" id="B0DLS9"/>
<evidence type="ECO:0000313" key="2">
    <source>
        <dbReference type="Proteomes" id="UP000001194"/>
    </source>
</evidence>
<name>B0DLS9_LACBS</name>
<organism evidence="2">
    <name type="scientific">Laccaria bicolor (strain S238N-H82 / ATCC MYA-4686)</name>
    <name type="common">Bicoloured deceiver</name>
    <name type="synonym">Laccaria laccata var. bicolor</name>
    <dbReference type="NCBI Taxonomy" id="486041"/>
    <lineage>
        <taxon>Eukaryota</taxon>
        <taxon>Fungi</taxon>
        <taxon>Dikarya</taxon>
        <taxon>Basidiomycota</taxon>
        <taxon>Agaricomycotina</taxon>
        <taxon>Agaricomycetes</taxon>
        <taxon>Agaricomycetidae</taxon>
        <taxon>Agaricales</taxon>
        <taxon>Agaricineae</taxon>
        <taxon>Hydnangiaceae</taxon>
        <taxon>Laccaria</taxon>
    </lineage>
</organism>
<proteinExistence type="predicted"/>
<sequence>MNGEFVPVDGNDDRVETKPKGVELCDSVQFPVLVALACTPPVASLFTIPFVSQHGQRAALAPELGSGKVPLTLRGWMALYDVRRSLGWLMQHGLGDPWTLQYCQGARRLGKAQPCYREVGKGWSGTCSIIFHLSTKMYIDLSETF</sequence>
<dbReference type="GeneID" id="6080547"/>
<protein>
    <submittedName>
        <fullName evidence="1">Predicted protein</fullName>
    </submittedName>
</protein>
<dbReference type="RefSeq" id="XP_001884866.1">
    <property type="nucleotide sequence ID" value="XM_001884831.1"/>
</dbReference>
<dbReference type="Proteomes" id="UP000001194">
    <property type="component" value="Unassembled WGS sequence"/>
</dbReference>
<dbReference type="EMBL" id="DS547118">
    <property type="protein sequence ID" value="EDR04347.1"/>
    <property type="molecule type" value="Genomic_DNA"/>
</dbReference>
<dbReference type="HOGENOM" id="CLU_1787171_0_0_1"/>
<evidence type="ECO:0000313" key="1">
    <source>
        <dbReference type="EMBL" id="EDR04347.1"/>
    </source>
</evidence>
<reference evidence="1 2" key="1">
    <citation type="journal article" date="2008" name="Nature">
        <title>The genome of Laccaria bicolor provides insights into mycorrhizal symbiosis.</title>
        <authorList>
            <person name="Martin F."/>
            <person name="Aerts A."/>
            <person name="Ahren D."/>
            <person name="Brun A."/>
            <person name="Danchin E.G.J."/>
            <person name="Duchaussoy F."/>
            <person name="Gibon J."/>
            <person name="Kohler A."/>
            <person name="Lindquist E."/>
            <person name="Pereda V."/>
            <person name="Salamov A."/>
            <person name="Shapiro H.J."/>
            <person name="Wuyts J."/>
            <person name="Blaudez D."/>
            <person name="Buee M."/>
            <person name="Brokstein P."/>
            <person name="Canbaeck B."/>
            <person name="Cohen D."/>
            <person name="Courty P.E."/>
            <person name="Coutinho P.M."/>
            <person name="Delaruelle C."/>
            <person name="Detter J.C."/>
            <person name="Deveau A."/>
            <person name="DiFazio S."/>
            <person name="Duplessis S."/>
            <person name="Fraissinet-Tachet L."/>
            <person name="Lucic E."/>
            <person name="Frey-Klett P."/>
            <person name="Fourrey C."/>
            <person name="Feussner I."/>
            <person name="Gay G."/>
            <person name="Grimwood J."/>
            <person name="Hoegger P.J."/>
            <person name="Jain P."/>
            <person name="Kilaru S."/>
            <person name="Labbe J."/>
            <person name="Lin Y.C."/>
            <person name="Legue V."/>
            <person name="Le Tacon F."/>
            <person name="Marmeisse R."/>
            <person name="Melayah D."/>
            <person name="Montanini B."/>
            <person name="Muratet M."/>
            <person name="Nehls U."/>
            <person name="Niculita-Hirzel H."/>
            <person name="Oudot-Le Secq M.P."/>
            <person name="Peter M."/>
            <person name="Quesneville H."/>
            <person name="Rajashekar B."/>
            <person name="Reich M."/>
            <person name="Rouhier N."/>
            <person name="Schmutz J."/>
            <person name="Yin T."/>
            <person name="Chalot M."/>
            <person name="Henrissat B."/>
            <person name="Kuees U."/>
            <person name="Lucas S."/>
            <person name="Van de Peer Y."/>
            <person name="Podila G.K."/>
            <person name="Polle A."/>
            <person name="Pukkila P.J."/>
            <person name="Richardson P.M."/>
            <person name="Rouze P."/>
            <person name="Sanders I.R."/>
            <person name="Stajich J.E."/>
            <person name="Tunlid A."/>
            <person name="Tuskan G."/>
            <person name="Grigoriev I.V."/>
        </authorList>
    </citation>
    <scope>NUCLEOTIDE SEQUENCE [LARGE SCALE GENOMIC DNA]</scope>
    <source>
        <strain evidence="2">S238N-H82 / ATCC MYA-4686</strain>
    </source>
</reference>
<keyword evidence="2" id="KW-1185">Reference proteome</keyword>